<dbReference type="PANTHER" id="PTHR30121:SF6">
    <property type="entry name" value="SLR6007 PROTEIN"/>
    <property type="match status" value="1"/>
</dbReference>
<dbReference type="AlphaFoldDB" id="A0A7X1DFL1"/>
<feature type="region of interest" description="Disordered" evidence="2">
    <location>
        <begin position="1"/>
        <end position="27"/>
    </location>
</feature>
<accession>A0A7X1DFL1</accession>
<evidence type="ECO:0000313" key="4">
    <source>
        <dbReference type="Proteomes" id="UP000558070"/>
    </source>
</evidence>
<reference evidence="3 4" key="1">
    <citation type="submission" date="2020-03" db="EMBL/GenBank/DDBJ databases">
        <title>Soil Listeria distribution.</title>
        <authorList>
            <person name="Liao J."/>
            <person name="Wiedmann M."/>
        </authorList>
    </citation>
    <scope>NUCLEOTIDE SEQUENCE [LARGE SCALE GENOMIC DNA]</scope>
    <source>
        <strain evidence="3 4">FSL L7-0072</strain>
    </source>
</reference>
<keyword evidence="1" id="KW-0175">Coiled coil</keyword>
<evidence type="ECO:0000256" key="1">
    <source>
        <dbReference type="SAM" id="Coils"/>
    </source>
</evidence>
<evidence type="ECO:0000313" key="3">
    <source>
        <dbReference type="EMBL" id="MBC2288830.1"/>
    </source>
</evidence>
<dbReference type="RefSeq" id="WP_185608235.1">
    <property type="nucleotide sequence ID" value="NZ_JAARZO010000007.1"/>
</dbReference>
<comment type="caution">
    <text evidence="3">The sequence shown here is derived from an EMBL/GenBank/DDBJ whole genome shotgun (WGS) entry which is preliminary data.</text>
</comment>
<dbReference type="EMBL" id="JAARZO010000007">
    <property type="protein sequence ID" value="MBC2288830.1"/>
    <property type="molecule type" value="Genomic_DNA"/>
</dbReference>
<gene>
    <name evidence="3" type="ORF">HCB47_14525</name>
</gene>
<dbReference type="PANTHER" id="PTHR30121">
    <property type="entry name" value="UNCHARACTERIZED PROTEIN YJGR-RELATED"/>
    <property type="match status" value="1"/>
</dbReference>
<dbReference type="InterPro" id="IPR051162">
    <property type="entry name" value="T4SS_component"/>
</dbReference>
<evidence type="ECO:0000256" key="2">
    <source>
        <dbReference type="SAM" id="MobiDB-lite"/>
    </source>
</evidence>
<name>A0A7X1DFL1_9LIST</name>
<protein>
    <submittedName>
        <fullName evidence="3">Uncharacterized protein</fullName>
    </submittedName>
</protein>
<dbReference type="Gene3D" id="3.40.50.300">
    <property type="entry name" value="P-loop containing nucleotide triphosphate hydrolases"/>
    <property type="match status" value="2"/>
</dbReference>
<sequence>MYIDDTQHKKITTKQEKKTKEKFKGKERDMPTRVPFMSVTKDGGFRQKREYTDYLEIQGTHIQRLHPSEKLAALADFAFFLRKYKGDLKIIFMPFPADTQSQIDYISYKILKNPNPDWYQFQKDRREDLQKIRQRKTHQEFYLQFFADNEEELQVKKEELLENAYQFFSLAPLSVEKKIKILFKLNNMNSEFMTPRIDGETDWSKQVGENGVDPEFISMIQPQGNMATSERYIRKGDGYESCLEIYGYPRENPPFWGDKIFNRPGVITVIDIKDMTKDKLVRALNNSLEEQERRWREARNAAQKKTAKAEYDSLNQLLEDLIYGSETAKEMVTRMYLYAPTVAELNKQTRAVQSDMSTKGYHLTTFLSELDHQWEALFVSHKRQNIKLKRRGQEIKTFSLAASYPFNFSQLMDQRGLYVGYTRTQGVVLLDIFTKNDIRRSYNFMCIGTMGAGKSEALKKISGHNTIIGNYTYIFSVSNEYKRQAEKLGGIHIDLNGKDGSVNPLQVFGTEIADEESLVVDEYASFTAFISAKKVDFSFYQDSCDPEIESEYEIRLRQFYQHWCDQHGMSMDKITQYDNLQYPVLSDFLNYLTDIYYVDKEKKLINPDLTEFEQSRFDRIILTLRSIIANYGNIFNRHTSFPDLEENHHCVFNMESLLKQNNNIFNAQFFNVLSIVLDTAIRRGQKEKYLYDRGEKSLWDIVYSMIVIDEFINIVKSGNELAIKKIDRVFREGRKYFLSSGLATQNFRDVLPEVITSDMDKVMNQLFNLATYKFVMNQDVESVEAISRAFRGQFSQAELERIPKLKTGHTILSISGCGNIHFKFDISQRERMISDGGA</sequence>
<dbReference type="InterPro" id="IPR027417">
    <property type="entry name" value="P-loop_NTPase"/>
</dbReference>
<feature type="coiled-coil region" evidence="1">
    <location>
        <begin position="281"/>
        <end position="308"/>
    </location>
</feature>
<proteinExistence type="predicted"/>
<organism evidence="3 4">
    <name type="scientific">Listeria farberi</name>
    <dbReference type="NCBI Taxonomy" id="2713500"/>
    <lineage>
        <taxon>Bacteria</taxon>
        <taxon>Bacillati</taxon>
        <taxon>Bacillota</taxon>
        <taxon>Bacilli</taxon>
        <taxon>Bacillales</taxon>
        <taxon>Listeriaceae</taxon>
        <taxon>Listeria</taxon>
    </lineage>
</organism>
<dbReference type="SUPFAM" id="SSF52540">
    <property type="entry name" value="P-loop containing nucleoside triphosphate hydrolases"/>
    <property type="match status" value="1"/>
</dbReference>
<dbReference type="Proteomes" id="UP000558070">
    <property type="component" value="Unassembled WGS sequence"/>
</dbReference>